<dbReference type="EMBL" id="FNEK01000015">
    <property type="protein sequence ID" value="SDJ28334.1"/>
    <property type="molecule type" value="Genomic_DNA"/>
</dbReference>
<evidence type="ECO:0000313" key="2">
    <source>
        <dbReference type="EMBL" id="SDJ28334.1"/>
    </source>
</evidence>
<evidence type="ECO:0000313" key="3">
    <source>
        <dbReference type="Proteomes" id="UP000199382"/>
    </source>
</evidence>
<feature type="compositionally biased region" description="Basic and acidic residues" evidence="1">
    <location>
        <begin position="63"/>
        <end position="78"/>
    </location>
</feature>
<keyword evidence="3" id="KW-1185">Reference proteome</keyword>
<evidence type="ECO:0000256" key="1">
    <source>
        <dbReference type="SAM" id="MobiDB-lite"/>
    </source>
</evidence>
<name>A0A1G8SGQ2_9RHOB</name>
<protein>
    <submittedName>
        <fullName evidence="2">Uncharacterized protein</fullName>
    </submittedName>
</protein>
<dbReference type="SUPFAM" id="SSF48695">
    <property type="entry name" value="Multiheme cytochromes"/>
    <property type="match status" value="1"/>
</dbReference>
<accession>A0A1G8SGQ2</accession>
<dbReference type="Proteomes" id="UP000199382">
    <property type="component" value="Unassembled WGS sequence"/>
</dbReference>
<feature type="region of interest" description="Disordered" evidence="1">
    <location>
        <begin position="59"/>
        <end position="79"/>
    </location>
</feature>
<sequence>MLGIVLPGGMARMVSISITSTPSHTCPTTDRSCETMTKVSLCSARRSFCRLRISACTETSSDEAGRKPPQDKLRDVSTTDHAQLKPLQKEFTSGPEVTAACLVCHDTTGTYAKVAMMAGHPPLDPVPGGAQTITGGDNVKHGDLSSALYTPDKAVDVHMAADGMNFTCSTCHS</sequence>
<dbReference type="InterPro" id="IPR036280">
    <property type="entry name" value="Multihaem_cyt_sf"/>
</dbReference>
<organism evidence="2 3">
    <name type="scientific">Aliiruegeria lutimaris</name>
    <dbReference type="NCBI Taxonomy" id="571298"/>
    <lineage>
        <taxon>Bacteria</taxon>
        <taxon>Pseudomonadati</taxon>
        <taxon>Pseudomonadota</taxon>
        <taxon>Alphaproteobacteria</taxon>
        <taxon>Rhodobacterales</taxon>
        <taxon>Roseobacteraceae</taxon>
        <taxon>Aliiruegeria</taxon>
    </lineage>
</organism>
<dbReference type="AlphaFoldDB" id="A0A1G8SGQ2"/>
<proteinExistence type="predicted"/>
<reference evidence="2 3" key="1">
    <citation type="submission" date="2016-10" db="EMBL/GenBank/DDBJ databases">
        <authorList>
            <person name="de Groot N.N."/>
        </authorList>
    </citation>
    <scope>NUCLEOTIDE SEQUENCE [LARGE SCALE GENOMIC DNA]</scope>
    <source>
        <strain evidence="2 3">DSM 25294</strain>
    </source>
</reference>
<dbReference type="STRING" id="571298.SAMN04488026_10156"/>
<gene>
    <name evidence="2" type="ORF">SAMN04488026_10156</name>
</gene>